<evidence type="ECO:0000256" key="2">
    <source>
        <dbReference type="PIRSR" id="PIRSR605511-1"/>
    </source>
</evidence>
<organism evidence="5 6">
    <name type="scientific">Trinickia soli</name>
    <dbReference type="NCBI Taxonomy" id="380675"/>
    <lineage>
        <taxon>Bacteria</taxon>
        <taxon>Pseudomonadati</taxon>
        <taxon>Pseudomonadota</taxon>
        <taxon>Betaproteobacteria</taxon>
        <taxon>Burkholderiales</taxon>
        <taxon>Burkholderiaceae</taxon>
        <taxon>Trinickia</taxon>
    </lineage>
</organism>
<sequence length="294" mass="32513">MISPECIWPLGAELGEGPVWSTGEKAVYFVDIKRKQVHRYATETRETMTWPAPSEPGFIVPADDGAFVCGLRKGLYRFDPRTGAFDKLKDVERDVAVNRLNDGFVDPQGYLWFGSMDDEEKAPTGALYRVSERGEIERRDDGYVITNGPTTSPDRRTLYHTDTLAQTIYAFDLDEHGALSNKRTFIKVQGTAHPDGMAVDAEGCLWVALFGGGCIERYSSEGTQIDTVAFPCSNITKLVFGGDDLRTAYVTTALKGLSPARRERETLGGGLFAFRSPVPGLPQNVMTRGLVRER</sequence>
<dbReference type="InterPro" id="IPR011042">
    <property type="entry name" value="6-blade_b-propeller_TolB-like"/>
</dbReference>
<proteinExistence type="inferred from homology"/>
<feature type="binding site" evidence="3">
    <location>
        <position position="16"/>
    </location>
    <ligand>
        <name>a divalent metal cation</name>
        <dbReference type="ChEBI" id="CHEBI:60240"/>
    </ligand>
</feature>
<dbReference type="SUPFAM" id="SSF63829">
    <property type="entry name" value="Calcium-dependent phosphotriesterase"/>
    <property type="match status" value="1"/>
</dbReference>
<dbReference type="GO" id="GO:0019853">
    <property type="term" value="P:L-ascorbic acid biosynthetic process"/>
    <property type="evidence" value="ECO:0007669"/>
    <property type="project" value="TreeGrafter"/>
</dbReference>
<dbReference type="PANTHER" id="PTHR10907">
    <property type="entry name" value="REGUCALCIN"/>
    <property type="match status" value="1"/>
</dbReference>
<feature type="binding site" evidence="3">
    <location>
        <position position="101"/>
    </location>
    <ligand>
        <name>substrate</name>
    </ligand>
</feature>
<dbReference type="InterPro" id="IPR005511">
    <property type="entry name" value="SMP-30"/>
</dbReference>
<dbReference type="PANTHER" id="PTHR10907:SF47">
    <property type="entry name" value="REGUCALCIN"/>
    <property type="match status" value="1"/>
</dbReference>
<comment type="caution">
    <text evidence="5">The sequence shown here is derived from an EMBL/GenBank/DDBJ whole genome shotgun (WGS) entry which is preliminary data.</text>
</comment>
<feature type="binding site" evidence="3">
    <location>
        <position position="119"/>
    </location>
    <ligand>
        <name>substrate</name>
    </ligand>
</feature>
<accession>A0A2N7VW74</accession>
<dbReference type="Proteomes" id="UP000235347">
    <property type="component" value="Unassembled WGS sequence"/>
</dbReference>
<feature type="binding site" evidence="3">
    <location>
        <position position="195"/>
    </location>
    <ligand>
        <name>a divalent metal cation</name>
        <dbReference type="ChEBI" id="CHEBI:60240"/>
    </ligand>
</feature>
<comment type="cofactor">
    <cofactor evidence="3">
        <name>Zn(2+)</name>
        <dbReference type="ChEBI" id="CHEBI:29105"/>
    </cofactor>
    <text evidence="3">Binds 1 divalent metal cation per subunit.</text>
</comment>
<feature type="binding site" evidence="3">
    <location>
        <position position="147"/>
    </location>
    <ligand>
        <name>a divalent metal cation</name>
        <dbReference type="ChEBI" id="CHEBI:60240"/>
    </ligand>
</feature>
<evidence type="ECO:0000313" key="5">
    <source>
        <dbReference type="EMBL" id="PMS21409.1"/>
    </source>
</evidence>
<dbReference type="GO" id="GO:0005509">
    <property type="term" value="F:calcium ion binding"/>
    <property type="evidence" value="ECO:0007669"/>
    <property type="project" value="TreeGrafter"/>
</dbReference>
<reference evidence="5 6" key="1">
    <citation type="submission" date="2018-01" db="EMBL/GenBank/DDBJ databases">
        <title>Whole genome analyses suggest that Burkholderia sensu lato contains two further novel genera in the rhizoxinica-symbiotica group Mycetohabitans gen. nov., and Trinickia gen. nov.: implications for the evolution of diazotrophy and nodulation in the Burkholderiaceae.</title>
        <authorList>
            <person name="Estrada-de los Santos P."/>
            <person name="Palmer M."/>
            <person name="Chavez-Ramirez B."/>
            <person name="Beukes C."/>
            <person name="Steenkamp E.T."/>
            <person name="Hirsch A.M."/>
            <person name="Manyaka P."/>
            <person name="Maluk M."/>
            <person name="Lafos M."/>
            <person name="Crook M."/>
            <person name="Gross E."/>
            <person name="Simon M.F."/>
            <person name="Bueno dos Reis Junior F."/>
            <person name="Poole P.S."/>
            <person name="Venter S.N."/>
            <person name="James E.K."/>
        </authorList>
    </citation>
    <scope>NUCLEOTIDE SEQUENCE [LARGE SCALE GENOMIC DNA]</scope>
    <source>
        <strain evidence="5 6">GP25-8</strain>
    </source>
</reference>
<evidence type="ECO:0000256" key="1">
    <source>
        <dbReference type="ARBA" id="ARBA00008853"/>
    </source>
</evidence>
<gene>
    <name evidence="5" type="ORF">C0Z19_18440</name>
</gene>
<keyword evidence="6" id="KW-1185">Reference proteome</keyword>
<feature type="binding site" evidence="3">
    <location>
        <position position="99"/>
    </location>
    <ligand>
        <name>substrate</name>
    </ligand>
</feature>
<dbReference type="PRINTS" id="PR01790">
    <property type="entry name" value="SMP30FAMILY"/>
</dbReference>
<dbReference type="InterPro" id="IPR013658">
    <property type="entry name" value="SGL"/>
</dbReference>
<name>A0A2N7VW74_9BURK</name>
<dbReference type="EMBL" id="PNYB01000016">
    <property type="protein sequence ID" value="PMS21409.1"/>
    <property type="molecule type" value="Genomic_DNA"/>
</dbReference>
<evidence type="ECO:0000259" key="4">
    <source>
        <dbReference type="Pfam" id="PF08450"/>
    </source>
</evidence>
<dbReference type="Pfam" id="PF08450">
    <property type="entry name" value="SGL"/>
    <property type="match status" value="1"/>
</dbReference>
<feature type="domain" description="SMP-30/Gluconolactonase/LRE-like region" evidence="4">
    <location>
        <begin position="14"/>
        <end position="253"/>
    </location>
</feature>
<comment type="similarity">
    <text evidence="1">Belongs to the SMP-30/CGR1 family.</text>
</comment>
<keyword evidence="3" id="KW-0479">Metal-binding</keyword>
<feature type="active site" description="Proton donor/acceptor" evidence="2">
    <location>
        <position position="195"/>
    </location>
</feature>
<protein>
    <submittedName>
        <fullName evidence="5">Gluconolaconase</fullName>
    </submittedName>
</protein>
<evidence type="ECO:0000256" key="3">
    <source>
        <dbReference type="PIRSR" id="PIRSR605511-2"/>
    </source>
</evidence>
<dbReference type="GO" id="GO:0004341">
    <property type="term" value="F:gluconolactonase activity"/>
    <property type="evidence" value="ECO:0007669"/>
    <property type="project" value="TreeGrafter"/>
</dbReference>
<dbReference type="Gene3D" id="2.120.10.30">
    <property type="entry name" value="TolB, C-terminal domain"/>
    <property type="match status" value="1"/>
</dbReference>
<evidence type="ECO:0000313" key="6">
    <source>
        <dbReference type="Proteomes" id="UP000235347"/>
    </source>
</evidence>
<keyword evidence="3" id="KW-0862">Zinc</keyword>
<dbReference type="RefSeq" id="WP_102611276.1">
    <property type="nucleotide sequence ID" value="NZ_CADIKD010000012.1"/>
</dbReference>
<dbReference type="AlphaFoldDB" id="A0A2N7VW74"/>